<evidence type="ECO:0000259" key="3">
    <source>
        <dbReference type="Pfam" id="PF24661"/>
    </source>
</evidence>
<proteinExistence type="predicted"/>
<dbReference type="InterPro" id="IPR047793">
    <property type="entry name" value="LiaF_C"/>
</dbReference>
<dbReference type="InterPro" id="IPR056066">
    <property type="entry name" value="DUF7649"/>
</dbReference>
<keyword evidence="1" id="KW-0812">Transmembrane</keyword>
<dbReference type="Pfam" id="PF24661">
    <property type="entry name" value="DUF7649"/>
    <property type="match status" value="1"/>
</dbReference>
<keyword evidence="1" id="KW-1133">Transmembrane helix</keyword>
<dbReference type="STRING" id="1121865.OMW_00259"/>
<name>S0KH96_9ENTE</name>
<dbReference type="NCBIfam" id="NF040535">
    <property type="entry name" value="LiaF_C_term"/>
    <property type="match status" value="1"/>
</dbReference>
<dbReference type="PATRIC" id="fig|1121865.3.peg.251"/>
<dbReference type="InterPro" id="IPR016975">
    <property type="entry name" value="Cell_wall_LiaF"/>
</dbReference>
<dbReference type="OrthoDB" id="2351415at2"/>
<dbReference type="Proteomes" id="UP000014113">
    <property type="component" value="Unassembled WGS sequence"/>
</dbReference>
<dbReference type="eggNOG" id="COG4758">
    <property type="taxonomic scope" value="Bacteria"/>
</dbReference>
<gene>
    <name evidence="4" type="ORF">I568_00857</name>
</gene>
<feature type="transmembrane region" description="Helical" evidence="1">
    <location>
        <begin position="59"/>
        <end position="89"/>
    </location>
</feature>
<organism evidence="4 5">
    <name type="scientific">Enterococcus columbae DSM 7374 = ATCC 51263</name>
    <dbReference type="NCBI Taxonomy" id="1121865"/>
    <lineage>
        <taxon>Bacteria</taxon>
        <taxon>Bacillati</taxon>
        <taxon>Bacillota</taxon>
        <taxon>Bacilli</taxon>
        <taxon>Lactobacillales</taxon>
        <taxon>Enterococcaceae</taxon>
        <taxon>Enterococcus</taxon>
    </lineage>
</organism>
<reference evidence="4 5" key="1">
    <citation type="submission" date="2013-03" db="EMBL/GenBank/DDBJ databases">
        <title>The Genome Sequence of Enterococcus columbae ATCC_51263 (PacBio/Illumina hybrid assembly).</title>
        <authorList>
            <consortium name="The Broad Institute Genomics Platform"/>
            <consortium name="The Broad Institute Genome Sequencing Center for Infectious Disease"/>
            <person name="Earl A."/>
            <person name="Russ C."/>
            <person name="Gilmore M."/>
            <person name="Surin D."/>
            <person name="Walker B."/>
            <person name="Young S."/>
            <person name="Zeng Q."/>
            <person name="Gargeya S."/>
            <person name="Fitzgerald M."/>
            <person name="Haas B."/>
            <person name="Abouelleil A."/>
            <person name="Allen A.W."/>
            <person name="Alvarado L."/>
            <person name="Arachchi H.M."/>
            <person name="Berlin A.M."/>
            <person name="Chapman S.B."/>
            <person name="Gainer-Dewar J."/>
            <person name="Goldberg J."/>
            <person name="Griggs A."/>
            <person name="Gujja S."/>
            <person name="Hansen M."/>
            <person name="Howarth C."/>
            <person name="Imamovic A."/>
            <person name="Ireland A."/>
            <person name="Larimer J."/>
            <person name="McCowan C."/>
            <person name="Murphy C."/>
            <person name="Pearson M."/>
            <person name="Poon T.W."/>
            <person name="Priest M."/>
            <person name="Roberts A."/>
            <person name="Saif S."/>
            <person name="Shea T."/>
            <person name="Sisk P."/>
            <person name="Sykes S."/>
            <person name="Wortman J."/>
            <person name="Nusbaum C."/>
            <person name="Birren B."/>
        </authorList>
    </citation>
    <scope>NUCLEOTIDE SEQUENCE [LARGE SCALE GENOMIC DNA]</scope>
    <source>
        <strain evidence="4 5">ATCC 51263</strain>
    </source>
</reference>
<evidence type="ECO:0000313" key="4">
    <source>
        <dbReference type="EMBL" id="EOW84362.1"/>
    </source>
</evidence>
<feature type="domain" description="DUF7649" evidence="3">
    <location>
        <begin position="4"/>
        <end position="90"/>
    </location>
</feature>
<dbReference type="EMBL" id="ASWJ01000004">
    <property type="protein sequence ID" value="EOW84362.1"/>
    <property type="molecule type" value="Genomic_DNA"/>
</dbReference>
<dbReference type="Pfam" id="PF09922">
    <property type="entry name" value="LiaF-like_C"/>
    <property type="match status" value="1"/>
</dbReference>
<dbReference type="AlphaFoldDB" id="S0KH96"/>
<protein>
    <submittedName>
        <fullName evidence="4">Uncharacterized protein</fullName>
    </submittedName>
</protein>
<evidence type="ECO:0000259" key="2">
    <source>
        <dbReference type="Pfam" id="PF09922"/>
    </source>
</evidence>
<evidence type="ECO:0000256" key="1">
    <source>
        <dbReference type="SAM" id="Phobius"/>
    </source>
</evidence>
<dbReference type="GO" id="GO:0016020">
    <property type="term" value="C:membrane"/>
    <property type="evidence" value="ECO:0007669"/>
    <property type="project" value="InterPro"/>
</dbReference>
<dbReference type="InterPro" id="IPR024425">
    <property type="entry name" value="LiaF-like_C"/>
</dbReference>
<accession>S0KH96</accession>
<sequence>MRMMNSWRFYIVVNILLVILSLWQIVGDIDLTIFLLLGSLSLFLHYTRRKKVKNINLLLWIGCVFIFISLINSYAFWLILIFNVLFLALKGFEFADIDFSSLFFWRKKQIIMVATKEPEKQPEPITRQKYFGSQIIGNQVYAWDDINLSVLAGDTIIDLGNTLLPKKQNIILLRKGFGRTRILVPQGIGLEIQHVAFRGDLHVDNTVYALNQEQIIIHETLYTESERKLKIISNVFIGDVEVIRI</sequence>
<keyword evidence="5" id="KW-1185">Reference proteome</keyword>
<dbReference type="PIRSF" id="PIRSF031509">
    <property type="entry name" value="Cell_wall_LiaF/YvqF"/>
    <property type="match status" value="1"/>
</dbReference>
<comment type="caution">
    <text evidence="4">The sequence shown here is derived from an EMBL/GenBank/DDBJ whole genome shotgun (WGS) entry which is preliminary data.</text>
</comment>
<evidence type="ECO:0000313" key="5">
    <source>
        <dbReference type="Proteomes" id="UP000014113"/>
    </source>
</evidence>
<feature type="transmembrane region" description="Helical" evidence="1">
    <location>
        <begin position="31"/>
        <end position="47"/>
    </location>
</feature>
<feature type="domain" description="Cell wall-active antibiotics response LiaF-like C-terminal" evidence="2">
    <location>
        <begin position="131"/>
        <end position="242"/>
    </location>
</feature>
<keyword evidence="1" id="KW-0472">Membrane</keyword>
<feature type="transmembrane region" description="Helical" evidence="1">
    <location>
        <begin position="7"/>
        <end position="25"/>
    </location>
</feature>